<dbReference type="InterPro" id="IPR007791">
    <property type="entry name" value="DjlA_N"/>
</dbReference>
<dbReference type="Proteomes" id="UP000175669">
    <property type="component" value="Unassembled WGS sequence"/>
</dbReference>
<keyword evidence="3" id="KW-1185">Reference proteome</keyword>
<evidence type="ECO:0000313" key="3">
    <source>
        <dbReference type="Proteomes" id="UP000175669"/>
    </source>
</evidence>
<reference evidence="3" key="1">
    <citation type="submission" date="2016-07" db="EMBL/GenBank/DDBJ databases">
        <authorList>
            <person name="Florea S."/>
            <person name="Webb J.S."/>
            <person name="Jaromczyk J."/>
            <person name="Schardl C.L."/>
        </authorList>
    </citation>
    <scope>NUCLEOTIDE SEQUENCE [LARGE SCALE GENOMIC DNA]</scope>
    <source>
        <strain evidence="3">KCTC 42131</strain>
    </source>
</reference>
<dbReference type="CDD" id="cd07313">
    <property type="entry name" value="terB_like_2"/>
    <property type="match status" value="1"/>
</dbReference>
<accession>A0A1E8CHV2</accession>
<dbReference type="EMBL" id="MASR01000001">
    <property type="protein sequence ID" value="OFE11865.1"/>
    <property type="molecule type" value="Genomic_DNA"/>
</dbReference>
<protein>
    <recommendedName>
        <fullName evidence="1">Co-chaperone DjlA N-terminal domain-containing protein</fullName>
    </recommendedName>
</protein>
<gene>
    <name evidence="2" type="ORF">PHACT_00825</name>
</gene>
<dbReference type="Pfam" id="PF05099">
    <property type="entry name" value="TerB"/>
    <property type="match status" value="1"/>
</dbReference>
<dbReference type="Gene3D" id="1.10.3680.10">
    <property type="entry name" value="TerB-like"/>
    <property type="match status" value="1"/>
</dbReference>
<dbReference type="SUPFAM" id="SSF158682">
    <property type="entry name" value="TerB-like"/>
    <property type="match status" value="1"/>
</dbReference>
<sequence length="153" mass="18042">MIAAIRQFFDNQLASPEQETSEHKVERLRLASAALMFELLKTDRHIDDRETRMLRQVLARTFAMDEQQLDDVIKLAEEEAAQAVSLYEFTSLMNETYDYEDKVLLVENLWRLALADDHLDKYEEQMIRKTADLLYVSHSDFIKTKLRVRDEQG</sequence>
<evidence type="ECO:0000313" key="2">
    <source>
        <dbReference type="EMBL" id="OFE11865.1"/>
    </source>
</evidence>
<dbReference type="AlphaFoldDB" id="A0A1E8CHV2"/>
<feature type="domain" description="Co-chaperone DjlA N-terminal" evidence="1">
    <location>
        <begin position="29"/>
        <end position="145"/>
    </location>
</feature>
<evidence type="ECO:0000259" key="1">
    <source>
        <dbReference type="Pfam" id="PF05099"/>
    </source>
</evidence>
<comment type="caution">
    <text evidence="2">The sequence shown here is derived from an EMBL/GenBank/DDBJ whole genome shotgun (WGS) entry which is preliminary data.</text>
</comment>
<proteinExistence type="predicted"/>
<name>A0A1E8CHV2_9GAMM</name>
<dbReference type="OrthoDB" id="5294347at2"/>
<organism evidence="2 3">
    <name type="scientific">Pseudohongiella acticola</name>
    <dbReference type="NCBI Taxonomy" id="1524254"/>
    <lineage>
        <taxon>Bacteria</taxon>
        <taxon>Pseudomonadati</taxon>
        <taxon>Pseudomonadota</taxon>
        <taxon>Gammaproteobacteria</taxon>
        <taxon>Pseudomonadales</taxon>
        <taxon>Pseudohongiellaceae</taxon>
        <taxon>Pseudohongiella</taxon>
    </lineage>
</organism>
<dbReference type="InterPro" id="IPR029024">
    <property type="entry name" value="TerB-like"/>
</dbReference>
<dbReference type="RefSeq" id="WP_070115490.1">
    <property type="nucleotide sequence ID" value="NZ_CAXATG010000002.1"/>
</dbReference>
<dbReference type="STRING" id="1524254.PHACT_00825"/>